<evidence type="ECO:0000313" key="2">
    <source>
        <dbReference type="Proteomes" id="UP000053105"/>
    </source>
</evidence>
<dbReference type="EMBL" id="KQ435728">
    <property type="protein sequence ID" value="KOX77796.1"/>
    <property type="molecule type" value="Genomic_DNA"/>
</dbReference>
<organism evidence="1 2">
    <name type="scientific">Melipona quadrifasciata</name>
    <dbReference type="NCBI Taxonomy" id="166423"/>
    <lineage>
        <taxon>Eukaryota</taxon>
        <taxon>Metazoa</taxon>
        <taxon>Ecdysozoa</taxon>
        <taxon>Arthropoda</taxon>
        <taxon>Hexapoda</taxon>
        <taxon>Insecta</taxon>
        <taxon>Pterygota</taxon>
        <taxon>Neoptera</taxon>
        <taxon>Endopterygota</taxon>
        <taxon>Hymenoptera</taxon>
        <taxon>Apocrita</taxon>
        <taxon>Aculeata</taxon>
        <taxon>Apoidea</taxon>
        <taxon>Anthophila</taxon>
        <taxon>Apidae</taxon>
        <taxon>Melipona</taxon>
    </lineage>
</organism>
<protein>
    <submittedName>
        <fullName evidence="1">Uncharacterized protein</fullName>
    </submittedName>
</protein>
<evidence type="ECO:0000313" key="1">
    <source>
        <dbReference type="EMBL" id="KOX77796.1"/>
    </source>
</evidence>
<dbReference type="AlphaFoldDB" id="A0A0M9A731"/>
<gene>
    <name evidence="1" type="ORF">WN51_10586</name>
</gene>
<sequence length="92" mass="10665">MPTHAQIPPKENTFTQQKFLQYNSNNRANRSNKRFSLNKTIPPITSTSYKILQNMNAEAFQKHKRNGALPVINNDSKPLKNIVKLFLKQKKL</sequence>
<reference evidence="1 2" key="1">
    <citation type="submission" date="2015-07" db="EMBL/GenBank/DDBJ databases">
        <title>The genome of Melipona quadrifasciata.</title>
        <authorList>
            <person name="Pan H."/>
            <person name="Kapheim K."/>
        </authorList>
    </citation>
    <scope>NUCLEOTIDE SEQUENCE [LARGE SCALE GENOMIC DNA]</scope>
    <source>
        <strain evidence="1">0111107301</strain>
        <tissue evidence="1">Whole body</tissue>
    </source>
</reference>
<dbReference type="Proteomes" id="UP000053105">
    <property type="component" value="Unassembled WGS sequence"/>
</dbReference>
<accession>A0A0M9A731</accession>
<keyword evidence="2" id="KW-1185">Reference proteome</keyword>
<name>A0A0M9A731_9HYME</name>
<proteinExistence type="predicted"/>